<dbReference type="Gene3D" id="3.40.50.720">
    <property type="entry name" value="NAD(P)-binding Rossmann-like Domain"/>
    <property type="match status" value="2"/>
</dbReference>
<dbReference type="CDD" id="cd05300">
    <property type="entry name" value="2-Hacid_dh_1"/>
    <property type="match status" value="1"/>
</dbReference>
<feature type="domain" description="D-isomer specific 2-hydroxyacid dehydrogenase NAD-binding" evidence="6">
    <location>
        <begin position="106"/>
        <end position="278"/>
    </location>
</feature>
<keyword evidence="2 4" id="KW-0560">Oxidoreductase</keyword>
<comment type="caution">
    <text evidence="7">The sequence shown here is derived from an EMBL/GenBank/DDBJ whole genome shotgun (WGS) entry which is preliminary data.</text>
</comment>
<comment type="similarity">
    <text evidence="1 4">Belongs to the D-isomer specific 2-hydroxyacid dehydrogenase family.</text>
</comment>
<evidence type="ECO:0000256" key="1">
    <source>
        <dbReference type="ARBA" id="ARBA00005854"/>
    </source>
</evidence>
<dbReference type="PANTHER" id="PTHR43333:SF1">
    <property type="entry name" value="D-ISOMER SPECIFIC 2-HYDROXYACID DEHYDROGENASE NAD-BINDING DOMAIN-CONTAINING PROTEIN"/>
    <property type="match status" value="1"/>
</dbReference>
<dbReference type="InterPro" id="IPR036291">
    <property type="entry name" value="NAD(P)-bd_dom_sf"/>
</dbReference>
<evidence type="ECO:0000259" key="6">
    <source>
        <dbReference type="Pfam" id="PF02826"/>
    </source>
</evidence>
<reference evidence="7 8" key="1">
    <citation type="submission" date="2018-06" db="EMBL/GenBank/DDBJ databases">
        <title>Comparative genomics of Brasilonema spp. strains.</title>
        <authorList>
            <person name="Alvarenga D.O."/>
            <person name="Fiore M.F."/>
            <person name="Varani A.M."/>
        </authorList>
    </citation>
    <scope>NUCLEOTIDE SEQUENCE [LARGE SCALE GENOMIC DNA]</scope>
    <source>
        <strain evidence="7 8">SPC951</strain>
    </source>
</reference>
<evidence type="ECO:0000256" key="2">
    <source>
        <dbReference type="ARBA" id="ARBA00023002"/>
    </source>
</evidence>
<evidence type="ECO:0000313" key="7">
    <source>
        <dbReference type="EMBL" id="NMG17934.1"/>
    </source>
</evidence>
<dbReference type="SUPFAM" id="SSF51735">
    <property type="entry name" value="NAD(P)-binding Rossmann-fold domains"/>
    <property type="match status" value="1"/>
</dbReference>
<protein>
    <submittedName>
        <fullName evidence="7">D-2-hydroxyacid dehydrogenase</fullName>
    </submittedName>
</protein>
<dbReference type="Pfam" id="PF00389">
    <property type="entry name" value="2-Hacid_dh"/>
    <property type="match status" value="1"/>
</dbReference>
<name>A0ABX1P0V0_9CYAN</name>
<gene>
    <name evidence="7" type="ORF">DP116_00130</name>
</gene>
<sequence>MKVILPVELADDIEPLLPSDITSVRVDPDGNFDGDPSGAEVYLNGFRVKNTTLHKVLAAAPTIRWQHTPSSGVNHILTPTFLSHDIILTNSSGVHAIPIAEFVLNFMLYHAKNVRELQDLQTNHYWNKWLELQELYEKTLLLIGTGNIGQEIALRAKAFGMQIWGSRRNPEPLANFDKIVGANEWKALLPEADYIVIATPLTPETKGLINAETLRLMRPTAYLINIARGAIVDENALLTALREGWIAGAGLDIFESEPLPPESPFWSLPNAFITPHCSALTPQVRSRIVKLFIDNLTSYRNKEKLRNVVNKNVGY</sequence>
<proteinExistence type="inferred from homology"/>
<dbReference type="RefSeq" id="WP_169153230.1">
    <property type="nucleotide sequence ID" value="NZ_CAWPJE010000193.1"/>
</dbReference>
<dbReference type="SUPFAM" id="SSF52283">
    <property type="entry name" value="Formate/glycerate dehydrogenase catalytic domain-like"/>
    <property type="match status" value="1"/>
</dbReference>
<evidence type="ECO:0000256" key="3">
    <source>
        <dbReference type="ARBA" id="ARBA00023027"/>
    </source>
</evidence>
<dbReference type="InterPro" id="IPR029753">
    <property type="entry name" value="D-isomer_DH_CS"/>
</dbReference>
<dbReference type="Pfam" id="PF02826">
    <property type="entry name" value="2-Hacid_dh_C"/>
    <property type="match status" value="1"/>
</dbReference>
<feature type="domain" description="D-isomer specific 2-hydroxyacid dehydrogenase catalytic" evidence="5">
    <location>
        <begin position="54"/>
        <end position="310"/>
    </location>
</feature>
<accession>A0ABX1P0V0</accession>
<keyword evidence="8" id="KW-1185">Reference proteome</keyword>
<keyword evidence="3" id="KW-0520">NAD</keyword>
<organism evidence="7 8">
    <name type="scientific">Brasilonema bromeliae SPC951</name>
    <dbReference type="NCBI Taxonomy" id="385972"/>
    <lineage>
        <taxon>Bacteria</taxon>
        <taxon>Bacillati</taxon>
        <taxon>Cyanobacteriota</taxon>
        <taxon>Cyanophyceae</taxon>
        <taxon>Nostocales</taxon>
        <taxon>Scytonemataceae</taxon>
        <taxon>Brasilonema</taxon>
        <taxon>Bromeliae group (in: Brasilonema)</taxon>
    </lineage>
</organism>
<dbReference type="PANTHER" id="PTHR43333">
    <property type="entry name" value="2-HACID_DH_C DOMAIN-CONTAINING PROTEIN"/>
    <property type="match status" value="1"/>
</dbReference>
<evidence type="ECO:0000256" key="4">
    <source>
        <dbReference type="RuleBase" id="RU003719"/>
    </source>
</evidence>
<dbReference type="InterPro" id="IPR006139">
    <property type="entry name" value="D-isomer_2_OHA_DH_cat_dom"/>
</dbReference>
<evidence type="ECO:0000313" key="8">
    <source>
        <dbReference type="Proteomes" id="UP000718564"/>
    </source>
</evidence>
<dbReference type="PROSITE" id="PS00671">
    <property type="entry name" value="D_2_HYDROXYACID_DH_3"/>
    <property type="match status" value="1"/>
</dbReference>
<dbReference type="EMBL" id="QMEB01000001">
    <property type="protein sequence ID" value="NMG17934.1"/>
    <property type="molecule type" value="Genomic_DNA"/>
</dbReference>
<evidence type="ECO:0000259" key="5">
    <source>
        <dbReference type="Pfam" id="PF00389"/>
    </source>
</evidence>
<dbReference type="Proteomes" id="UP000718564">
    <property type="component" value="Unassembled WGS sequence"/>
</dbReference>
<dbReference type="InterPro" id="IPR006140">
    <property type="entry name" value="D-isomer_DH_NAD-bd"/>
</dbReference>